<proteinExistence type="predicted"/>
<dbReference type="GO" id="GO:0016740">
    <property type="term" value="F:transferase activity"/>
    <property type="evidence" value="ECO:0007669"/>
    <property type="project" value="UniProtKB-KW"/>
</dbReference>
<accession>A0A2R8BJE6</accession>
<feature type="domain" description="Dienelactone hydrolase" evidence="2">
    <location>
        <begin position="23"/>
        <end position="197"/>
    </location>
</feature>
<dbReference type="InterPro" id="IPR029058">
    <property type="entry name" value="AB_hydrolase_fold"/>
</dbReference>
<dbReference type="PANTHER" id="PTHR22946:SF9">
    <property type="entry name" value="POLYKETIDE TRANSFERASE AF380"/>
    <property type="match status" value="1"/>
</dbReference>
<reference evidence="3 4" key="1">
    <citation type="submission" date="2018-03" db="EMBL/GenBank/DDBJ databases">
        <authorList>
            <person name="Keele B.F."/>
        </authorList>
    </citation>
    <scope>NUCLEOTIDE SEQUENCE [LARGE SCALE GENOMIC DNA]</scope>
    <source>
        <strain evidence="3 4">CECT 8626</strain>
    </source>
</reference>
<dbReference type="AlphaFoldDB" id="A0A2R8BJE6"/>
<protein>
    <submittedName>
        <fullName evidence="3">Phosphoribosyl transferase</fullName>
    </submittedName>
</protein>
<evidence type="ECO:0000313" key="4">
    <source>
        <dbReference type="Proteomes" id="UP000244924"/>
    </source>
</evidence>
<keyword evidence="3" id="KW-0808">Transferase</keyword>
<gene>
    <name evidence="3" type="ORF">DEA8626_02557</name>
</gene>
<dbReference type="InterPro" id="IPR002925">
    <property type="entry name" value="Dienelactn_hydro"/>
</dbReference>
<dbReference type="GO" id="GO:0052689">
    <property type="term" value="F:carboxylic ester hydrolase activity"/>
    <property type="evidence" value="ECO:0007669"/>
    <property type="project" value="UniProtKB-ARBA"/>
</dbReference>
<evidence type="ECO:0000259" key="2">
    <source>
        <dbReference type="Pfam" id="PF01738"/>
    </source>
</evidence>
<evidence type="ECO:0000313" key="3">
    <source>
        <dbReference type="EMBL" id="SPH23494.1"/>
    </source>
</evidence>
<dbReference type="OrthoDB" id="9810066at2"/>
<dbReference type="RefSeq" id="WP_108853596.1">
    <property type="nucleotide sequence ID" value="NZ_OMOQ01000002.1"/>
</dbReference>
<dbReference type="Pfam" id="PF01738">
    <property type="entry name" value="DLH"/>
    <property type="match status" value="1"/>
</dbReference>
<dbReference type="EMBL" id="OMOQ01000002">
    <property type="protein sequence ID" value="SPH23494.1"/>
    <property type="molecule type" value="Genomic_DNA"/>
</dbReference>
<dbReference type="Gene3D" id="3.40.50.1820">
    <property type="entry name" value="alpha/beta hydrolase"/>
    <property type="match status" value="1"/>
</dbReference>
<organism evidence="3 4">
    <name type="scientific">Albidovulum aquaemixtae</name>
    <dbReference type="NCBI Taxonomy" id="1542388"/>
    <lineage>
        <taxon>Bacteria</taxon>
        <taxon>Pseudomonadati</taxon>
        <taxon>Pseudomonadota</taxon>
        <taxon>Alphaproteobacteria</taxon>
        <taxon>Rhodobacterales</taxon>
        <taxon>Paracoccaceae</taxon>
        <taxon>Albidovulum</taxon>
    </lineage>
</organism>
<dbReference type="InterPro" id="IPR050261">
    <property type="entry name" value="FrsA_esterase"/>
</dbReference>
<dbReference type="SUPFAM" id="SSF53474">
    <property type="entry name" value="alpha/beta-Hydrolases"/>
    <property type="match status" value="1"/>
</dbReference>
<dbReference type="PANTHER" id="PTHR22946">
    <property type="entry name" value="DIENELACTONE HYDROLASE DOMAIN-CONTAINING PROTEIN-RELATED"/>
    <property type="match status" value="1"/>
</dbReference>
<name>A0A2R8BJE6_9RHOB</name>
<keyword evidence="4" id="KW-1185">Reference proteome</keyword>
<dbReference type="Proteomes" id="UP000244924">
    <property type="component" value="Unassembled WGS sequence"/>
</dbReference>
<keyword evidence="1" id="KW-0378">Hydrolase</keyword>
<sequence>MDRNVNQTGVIPVLGESFGLDFMLGRPDGATALVVFAHGSGSSRFSPRNSYVAKQLQKQGFATLLFDLLTEEEAQRRNIVFDIALLADRVGDALRWVRSEPTTSGLDLGMFGASTGAAAALVAAARWPDDVDAIVSRGGRPDLAGEALVAVRAPTLLIVGGADIAVIGLNEDAFARLSCEKELKIVPGASHLFEEPGTLTAVVKLSASWFSAHIR</sequence>
<evidence type="ECO:0000256" key="1">
    <source>
        <dbReference type="ARBA" id="ARBA00022801"/>
    </source>
</evidence>